<dbReference type="SUPFAM" id="SSF50621">
    <property type="entry name" value="Alanine racemase C-terminal domain-like"/>
    <property type="match status" value="1"/>
</dbReference>
<sequence length="382" mass="43838">MSNKHYRKTYQEVNLNNIQHNYNVLKQKHSNKTVIAVVKADAYSLGSVEVAKALGEVGVDFFCVATLDEAIELRMNGIKSKILILGIIEPKHINKAIQHRVAVTVPSVEWLKKARAKVKDKYDKDVWMHINVDTGMNRLGVKDIEDIHEIIKIIHDSDYFVYEGIYTHFNSSDVDHNETMRQYEAFIEIVDAVERPQYVHCQNSSASLLYDMDDMTAIRTGLSLYGYYPDFTDEQLVEIKSLYPLKPSMKLYTHVNHVKTIHQNETVSYNQTYQAQQDTIIATLPIGYADGFTRMMQGSYVDSNDGPCEIVGRVTMDHIMIKGNENMDVGDVITLIGENQSLEDVAKVNGTISYEMLTRMSRRLTKRYIKDDQVYEFNQILK</sequence>
<evidence type="ECO:0000256" key="2">
    <source>
        <dbReference type="ARBA" id="ARBA00022898"/>
    </source>
</evidence>
<feature type="active site" description="Proton acceptor; specific for D-alanine" evidence="4">
    <location>
        <position position="39"/>
    </location>
</feature>
<dbReference type="PANTHER" id="PTHR30511:SF0">
    <property type="entry name" value="ALANINE RACEMASE, CATABOLIC-RELATED"/>
    <property type="match status" value="1"/>
</dbReference>
<name>A0A3N5BFX4_9BACL</name>
<keyword evidence="3 4" id="KW-0413">Isomerase</keyword>
<keyword evidence="2 4" id="KW-0663">Pyridoxal phosphate</keyword>
<dbReference type="InterPro" id="IPR029066">
    <property type="entry name" value="PLP-binding_barrel"/>
</dbReference>
<dbReference type="NCBIfam" id="TIGR00492">
    <property type="entry name" value="alr"/>
    <property type="match status" value="1"/>
</dbReference>
<dbReference type="GO" id="GO:0009252">
    <property type="term" value="P:peptidoglycan biosynthetic process"/>
    <property type="evidence" value="ECO:0007669"/>
    <property type="project" value="TreeGrafter"/>
</dbReference>
<feature type="binding site" evidence="4 6">
    <location>
        <position position="316"/>
    </location>
    <ligand>
        <name>substrate</name>
    </ligand>
</feature>
<dbReference type="Gene3D" id="3.20.20.10">
    <property type="entry name" value="Alanine racemase"/>
    <property type="match status" value="1"/>
</dbReference>
<feature type="binding site" evidence="4 6">
    <location>
        <position position="138"/>
    </location>
    <ligand>
        <name>substrate</name>
    </ligand>
</feature>
<dbReference type="EC" id="5.1.1.1" evidence="4"/>
<evidence type="ECO:0000256" key="5">
    <source>
        <dbReference type="PIRSR" id="PIRSR600821-50"/>
    </source>
</evidence>
<dbReference type="UniPathway" id="UPA00042">
    <property type="reaction ID" value="UER00497"/>
</dbReference>
<evidence type="ECO:0000256" key="4">
    <source>
        <dbReference type="HAMAP-Rule" id="MF_01201"/>
    </source>
</evidence>
<evidence type="ECO:0000313" key="8">
    <source>
        <dbReference type="EMBL" id="RPF56403.1"/>
    </source>
</evidence>
<dbReference type="Gene3D" id="2.40.37.10">
    <property type="entry name" value="Lyase, Ornithine Decarboxylase, Chain A, domain 1"/>
    <property type="match status" value="1"/>
</dbReference>
<dbReference type="InterPro" id="IPR011079">
    <property type="entry name" value="Ala_racemase_C"/>
</dbReference>
<dbReference type="OrthoDB" id="9813814at2"/>
<feature type="domain" description="Alanine racemase C-terminal" evidence="7">
    <location>
        <begin position="248"/>
        <end position="369"/>
    </location>
</feature>
<comment type="catalytic activity">
    <reaction evidence="4">
        <text>L-alanine = D-alanine</text>
        <dbReference type="Rhea" id="RHEA:20249"/>
        <dbReference type="ChEBI" id="CHEBI:57416"/>
        <dbReference type="ChEBI" id="CHEBI:57972"/>
        <dbReference type="EC" id="5.1.1.1"/>
    </reaction>
</comment>
<comment type="function">
    <text evidence="4">Catalyzes the interconversion of L-alanine and D-alanine. May also act on other amino acids.</text>
</comment>
<dbReference type="GO" id="GO:0030170">
    <property type="term" value="F:pyridoxal phosphate binding"/>
    <property type="evidence" value="ECO:0007669"/>
    <property type="project" value="UniProtKB-UniRule"/>
</dbReference>
<dbReference type="InterPro" id="IPR009006">
    <property type="entry name" value="Ala_racemase/Decarboxylase_C"/>
</dbReference>
<dbReference type="SUPFAM" id="SSF51419">
    <property type="entry name" value="PLP-binding barrel"/>
    <property type="match status" value="1"/>
</dbReference>
<evidence type="ECO:0000256" key="6">
    <source>
        <dbReference type="PIRSR" id="PIRSR600821-52"/>
    </source>
</evidence>
<comment type="cofactor">
    <cofactor evidence="1 4 5">
        <name>pyridoxal 5'-phosphate</name>
        <dbReference type="ChEBI" id="CHEBI:597326"/>
    </cofactor>
</comment>
<dbReference type="EMBL" id="RKRK01000003">
    <property type="protein sequence ID" value="RPF56403.1"/>
    <property type="molecule type" value="Genomic_DNA"/>
</dbReference>
<dbReference type="InterPro" id="IPR001608">
    <property type="entry name" value="Ala_racemase_N"/>
</dbReference>
<dbReference type="GO" id="GO:0005829">
    <property type="term" value="C:cytosol"/>
    <property type="evidence" value="ECO:0007669"/>
    <property type="project" value="TreeGrafter"/>
</dbReference>
<dbReference type="AlphaFoldDB" id="A0A3N5BFX4"/>
<feature type="active site" description="Proton acceptor; specific for L-alanine" evidence="4">
    <location>
        <position position="269"/>
    </location>
</feature>
<proteinExistence type="inferred from homology"/>
<evidence type="ECO:0000259" key="7">
    <source>
        <dbReference type="SMART" id="SM01005"/>
    </source>
</evidence>
<dbReference type="Pfam" id="PF01168">
    <property type="entry name" value="Ala_racemase_N"/>
    <property type="match status" value="1"/>
</dbReference>
<feature type="modified residue" description="N6-(pyridoxal phosphate)lysine" evidence="4 5">
    <location>
        <position position="39"/>
    </location>
</feature>
<comment type="pathway">
    <text evidence="4">Amino-acid biosynthesis; D-alanine biosynthesis; D-alanine from L-alanine: step 1/1.</text>
</comment>
<comment type="caution">
    <text evidence="8">The sequence shown here is derived from an EMBL/GenBank/DDBJ whole genome shotgun (WGS) entry which is preliminary data.</text>
</comment>
<comment type="similarity">
    <text evidence="4">Belongs to the alanine racemase family.</text>
</comment>
<dbReference type="GO" id="GO:0008784">
    <property type="term" value="F:alanine racemase activity"/>
    <property type="evidence" value="ECO:0007669"/>
    <property type="project" value="UniProtKB-UniRule"/>
</dbReference>
<gene>
    <name evidence="8" type="ORF">EDD62_1039</name>
</gene>
<protein>
    <recommendedName>
        <fullName evidence="4">Alanine racemase</fullName>
        <ecNumber evidence="4">5.1.1.1</ecNumber>
    </recommendedName>
</protein>
<dbReference type="RefSeq" id="WP_123807802.1">
    <property type="nucleotide sequence ID" value="NZ_RKRK01000003.1"/>
</dbReference>
<dbReference type="InterPro" id="IPR000821">
    <property type="entry name" value="Ala_racemase"/>
</dbReference>
<evidence type="ECO:0000256" key="3">
    <source>
        <dbReference type="ARBA" id="ARBA00023235"/>
    </source>
</evidence>
<keyword evidence="9" id="KW-1185">Reference proteome</keyword>
<dbReference type="GO" id="GO:0030632">
    <property type="term" value="P:D-alanine biosynthetic process"/>
    <property type="evidence" value="ECO:0007669"/>
    <property type="project" value="UniProtKB-UniRule"/>
</dbReference>
<reference evidence="8 9" key="1">
    <citation type="submission" date="2018-11" db="EMBL/GenBank/DDBJ databases">
        <title>Genomic Encyclopedia of Type Strains, Phase IV (KMG-IV): sequencing the most valuable type-strain genomes for metagenomic binning, comparative biology and taxonomic classification.</title>
        <authorList>
            <person name="Goeker M."/>
        </authorList>
    </citation>
    <scope>NUCLEOTIDE SEQUENCE [LARGE SCALE GENOMIC DNA]</scope>
    <source>
        <strain evidence="8 9">DSM 29158</strain>
    </source>
</reference>
<organism evidence="8 9">
    <name type="scientific">Abyssicoccus albus</name>
    <dbReference type="NCBI Taxonomy" id="1817405"/>
    <lineage>
        <taxon>Bacteria</taxon>
        <taxon>Bacillati</taxon>
        <taxon>Bacillota</taxon>
        <taxon>Bacilli</taxon>
        <taxon>Bacillales</taxon>
        <taxon>Abyssicoccaceae</taxon>
    </lineage>
</organism>
<dbReference type="HAMAP" id="MF_01201">
    <property type="entry name" value="Ala_racemase"/>
    <property type="match status" value="1"/>
</dbReference>
<dbReference type="PRINTS" id="PR00992">
    <property type="entry name" value="ALARACEMASE"/>
</dbReference>
<accession>A0A3N5BFX4</accession>
<dbReference type="PANTHER" id="PTHR30511">
    <property type="entry name" value="ALANINE RACEMASE"/>
    <property type="match status" value="1"/>
</dbReference>
<evidence type="ECO:0000256" key="1">
    <source>
        <dbReference type="ARBA" id="ARBA00001933"/>
    </source>
</evidence>
<dbReference type="Pfam" id="PF00842">
    <property type="entry name" value="Ala_racemase_C"/>
    <property type="match status" value="1"/>
</dbReference>
<evidence type="ECO:0000313" key="9">
    <source>
        <dbReference type="Proteomes" id="UP000277108"/>
    </source>
</evidence>
<dbReference type="CDD" id="cd00430">
    <property type="entry name" value="PLPDE_III_AR"/>
    <property type="match status" value="1"/>
</dbReference>
<dbReference type="Proteomes" id="UP000277108">
    <property type="component" value="Unassembled WGS sequence"/>
</dbReference>
<dbReference type="SMART" id="SM01005">
    <property type="entry name" value="Ala_racemase_C"/>
    <property type="match status" value="1"/>
</dbReference>
<dbReference type="FunFam" id="3.20.20.10:FF:000002">
    <property type="entry name" value="Alanine racemase"/>
    <property type="match status" value="1"/>
</dbReference>